<keyword evidence="2" id="KW-1185">Reference proteome</keyword>
<comment type="caution">
    <text evidence="1">The sequence shown here is derived from an EMBL/GenBank/DDBJ whole genome shotgun (WGS) entry which is preliminary data.</text>
</comment>
<organism evidence="1 2">
    <name type="scientific">Dentiscutata erythropus</name>
    <dbReference type="NCBI Taxonomy" id="1348616"/>
    <lineage>
        <taxon>Eukaryota</taxon>
        <taxon>Fungi</taxon>
        <taxon>Fungi incertae sedis</taxon>
        <taxon>Mucoromycota</taxon>
        <taxon>Glomeromycotina</taxon>
        <taxon>Glomeromycetes</taxon>
        <taxon>Diversisporales</taxon>
        <taxon>Gigasporaceae</taxon>
        <taxon>Dentiscutata</taxon>
    </lineage>
</organism>
<accession>A0A9N9KD56</accession>
<evidence type="ECO:0000313" key="2">
    <source>
        <dbReference type="Proteomes" id="UP000789405"/>
    </source>
</evidence>
<name>A0A9N9KD56_9GLOM</name>
<feature type="non-terminal residue" evidence="1">
    <location>
        <position position="1"/>
    </location>
</feature>
<gene>
    <name evidence="1" type="ORF">DERYTH_LOCUS27262</name>
</gene>
<protein>
    <submittedName>
        <fullName evidence="1">13363_t:CDS:1</fullName>
    </submittedName>
</protein>
<sequence length="77" mass="8068">AEGCDYNTTCKCPTGLAQDEYCGGQIGCNNTHIYECSPTGSTCDYGYQINCSMCGAKQCPNPVVSAISLKPTIVTSS</sequence>
<feature type="non-terminal residue" evidence="1">
    <location>
        <position position="77"/>
    </location>
</feature>
<dbReference type="Proteomes" id="UP000789405">
    <property type="component" value="Unassembled WGS sequence"/>
</dbReference>
<dbReference type="EMBL" id="CAJVPY010061818">
    <property type="protein sequence ID" value="CAG8822235.1"/>
    <property type="molecule type" value="Genomic_DNA"/>
</dbReference>
<proteinExistence type="predicted"/>
<dbReference type="AlphaFoldDB" id="A0A9N9KD56"/>
<dbReference type="OrthoDB" id="2443686at2759"/>
<evidence type="ECO:0000313" key="1">
    <source>
        <dbReference type="EMBL" id="CAG8822235.1"/>
    </source>
</evidence>
<reference evidence="1" key="1">
    <citation type="submission" date="2021-06" db="EMBL/GenBank/DDBJ databases">
        <authorList>
            <person name="Kallberg Y."/>
            <person name="Tangrot J."/>
            <person name="Rosling A."/>
        </authorList>
    </citation>
    <scope>NUCLEOTIDE SEQUENCE</scope>
    <source>
        <strain evidence="1">MA453B</strain>
    </source>
</reference>